<organism evidence="1 2">
    <name type="scientific">Handroanthus impetiginosus</name>
    <dbReference type="NCBI Taxonomy" id="429701"/>
    <lineage>
        <taxon>Eukaryota</taxon>
        <taxon>Viridiplantae</taxon>
        <taxon>Streptophyta</taxon>
        <taxon>Embryophyta</taxon>
        <taxon>Tracheophyta</taxon>
        <taxon>Spermatophyta</taxon>
        <taxon>Magnoliopsida</taxon>
        <taxon>eudicotyledons</taxon>
        <taxon>Gunneridae</taxon>
        <taxon>Pentapetalae</taxon>
        <taxon>asterids</taxon>
        <taxon>lamiids</taxon>
        <taxon>Lamiales</taxon>
        <taxon>Bignoniaceae</taxon>
        <taxon>Crescentiina</taxon>
        <taxon>Tabebuia alliance</taxon>
        <taxon>Handroanthus</taxon>
    </lineage>
</organism>
<dbReference type="Proteomes" id="UP000231279">
    <property type="component" value="Unassembled WGS sequence"/>
</dbReference>
<accession>A0A2G9I729</accession>
<protein>
    <submittedName>
        <fullName evidence="1">Uncharacterized protein</fullName>
    </submittedName>
</protein>
<name>A0A2G9I729_9LAMI</name>
<gene>
    <name evidence="1" type="ORF">CDL12_01675</name>
</gene>
<dbReference type="AlphaFoldDB" id="A0A2G9I729"/>
<evidence type="ECO:0000313" key="1">
    <source>
        <dbReference type="EMBL" id="PIN25569.1"/>
    </source>
</evidence>
<sequence>MGGLINKRERRYWVEWRIMCLMLQQLKLFVTIKKNDNQNWETYGKSALFRSFLANETHI</sequence>
<evidence type="ECO:0000313" key="2">
    <source>
        <dbReference type="Proteomes" id="UP000231279"/>
    </source>
</evidence>
<dbReference type="EMBL" id="NKXS01000213">
    <property type="protein sequence ID" value="PIN25569.1"/>
    <property type="molecule type" value="Genomic_DNA"/>
</dbReference>
<keyword evidence="2" id="KW-1185">Reference proteome</keyword>
<comment type="caution">
    <text evidence="1">The sequence shown here is derived from an EMBL/GenBank/DDBJ whole genome shotgun (WGS) entry which is preliminary data.</text>
</comment>
<reference evidence="2" key="1">
    <citation type="journal article" date="2018" name="Gigascience">
        <title>Genome assembly of the Pink Ipe (Handroanthus impetiginosus, Bignoniaceae), a highly valued, ecologically keystone Neotropical timber forest tree.</title>
        <authorList>
            <person name="Silva-Junior O.B."/>
            <person name="Grattapaglia D."/>
            <person name="Novaes E."/>
            <person name="Collevatti R.G."/>
        </authorList>
    </citation>
    <scope>NUCLEOTIDE SEQUENCE [LARGE SCALE GENOMIC DNA]</scope>
    <source>
        <strain evidence="2">cv. UFG-1</strain>
    </source>
</reference>
<proteinExistence type="predicted"/>